<dbReference type="OrthoDB" id="3520662at2759"/>
<feature type="compositionally biased region" description="Polar residues" evidence="1">
    <location>
        <begin position="206"/>
        <end position="220"/>
    </location>
</feature>
<dbReference type="EMBL" id="ML996376">
    <property type="protein sequence ID" value="KAF2726880.1"/>
    <property type="molecule type" value="Genomic_DNA"/>
</dbReference>
<evidence type="ECO:0000313" key="3">
    <source>
        <dbReference type="Proteomes" id="UP000799444"/>
    </source>
</evidence>
<accession>A0A9P4QJJ6</accession>
<proteinExistence type="predicted"/>
<evidence type="ECO:0000256" key="1">
    <source>
        <dbReference type="SAM" id="MobiDB-lite"/>
    </source>
</evidence>
<evidence type="ECO:0000313" key="2">
    <source>
        <dbReference type="EMBL" id="KAF2726880.1"/>
    </source>
</evidence>
<feature type="region of interest" description="Disordered" evidence="1">
    <location>
        <begin position="175"/>
        <end position="220"/>
    </location>
</feature>
<comment type="caution">
    <text evidence="2">The sequence shown here is derived from an EMBL/GenBank/DDBJ whole genome shotgun (WGS) entry which is preliminary data.</text>
</comment>
<protein>
    <submittedName>
        <fullName evidence="2">Uncharacterized protein</fullName>
    </submittedName>
</protein>
<name>A0A9P4QJJ6_9PLEO</name>
<organism evidence="2 3">
    <name type="scientific">Polyplosphaeria fusca</name>
    <dbReference type="NCBI Taxonomy" id="682080"/>
    <lineage>
        <taxon>Eukaryota</taxon>
        <taxon>Fungi</taxon>
        <taxon>Dikarya</taxon>
        <taxon>Ascomycota</taxon>
        <taxon>Pezizomycotina</taxon>
        <taxon>Dothideomycetes</taxon>
        <taxon>Pleosporomycetidae</taxon>
        <taxon>Pleosporales</taxon>
        <taxon>Tetraplosphaeriaceae</taxon>
        <taxon>Polyplosphaeria</taxon>
    </lineage>
</organism>
<gene>
    <name evidence="2" type="ORF">EJ04DRAFT_506554</name>
</gene>
<sequence>MPFYQDHLDPHFARMREDISASGEEALDGIIEQLAMLQEQATVQKTLVSTAHILRSHPKERALPNQLAKRVKHLLNFIFKESSRNETRSMRLRKTDCNAVKFCGLAYTINDLLKLSEAAFEILVSSVTQFVQDRGLIQYLYREDIEKMLSKDIAPENEQLYRDFLMASVTSRPLKRPSVVDKDESGASDGRSGPTPPKKRREDVLDTTSSAELATQTSSCQTPHSELKGAVFDLTVNDVTEMVRSDQIGSAIFLTWPFHLRFAPFVTIPISNSLALEMACKCSPPQQMT</sequence>
<dbReference type="Proteomes" id="UP000799444">
    <property type="component" value="Unassembled WGS sequence"/>
</dbReference>
<keyword evidence="3" id="KW-1185">Reference proteome</keyword>
<dbReference type="AlphaFoldDB" id="A0A9P4QJJ6"/>
<reference evidence="2" key="1">
    <citation type="journal article" date="2020" name="Stud. Mycol.">
        <title>101 Dothideomycetes genomes: a test case for predicting lifestyles and emergence of pathogens.</title>
        <authorList>
            <person name="Haridas S."/>
            <person name="Albert R."/>
            <person name="Binder M."/>
            <person name="Bloem J."/>
            <person name="Labutti K."/>
            <person name="Salamov A."/>
            <person name="Andreopoulos B."/>
            <person name="Baker S."/>
            <person name="Barry K."/>
            <person name="Bills G."/>
            <person name="Bluhm B."/>
            <person name="Cannon C."/>
            <person name="Castanera R."/>
            <person name="Culley D."/>
            <person name="Daum C."/>
            <person name="Ezra D."/>
            <person name="Gonzalez J."/>
            <person name="Henrissat B."/>
            <person name="Kuo A."/>
            <person name="Liang C."/>
            <person name="Lipzen A."/>
            <person name="Lutzoni F."/>
            <person name="Magnuson J."/>
            <person name="Mondo S."/>
            <person name="Nolan M."/>
            <person name="Ohm R."/>
            <person name="Pangilinan J."/>
            <person name="Park H.-J."/>
            <person name="Ramirez L."/>
            <person name="Alfaro M."/>
            <person name="Sun H."/>
            <person name="Tritt A."/>
            <person name="Yoshinaga Y."/>
            <person name="Zwiers L.-H."/>
            <person name="Turgeon B."/>
            <person name="Goodwin S."/>
            <person name="Spatafora J."/>
            <person name="Crous P."/>
            <person name="Grigoriev I."/>
        </authorList>
    </citation>
    <scope>NUCLEOTIDE SEQUENCE</scope>
    <source>
        <strain evidence="2">CBS 125425</strain>
    </source>
</reference>